<gene>
    <name evidence="2" type="ORF">LSINAPIS_LOCUS9739</name>
</gene>
<feature type="region of interest" description="Disordered" evidence="1">
    <location>
        <begin position="93"/>
        <end position="114"/>
    </location>
</feature>
<sequence length="114" mass="12497">MPDFRQCTDRKSLRAQHTTLCTESGDHLCVRTRRWSAIPASALPLQANHGPTTLPHPTLPDIIPTMCGALFHVLQSCGMSILVRCFRDDTTWAGNAPNVGSGDHLTPGDPHFPR</sequence>
<organism evidence="2 3">
    <name type="scientific">Leptidea sinapis</name>
    <dbReference type="NCBI Taxonomy" id="189913"/>
    <lineage>
        <taxon>Eukaryota</taxon>
        <taxon>Metazoa</taxon>
        <taxon>Ecdysozoa</taxon>
        <taxon>Arthropoda</taxon>
        <taxon>Hexapoda</taxon>
        <taxon>Insecta</taxon>
        <taxon>Pterygota</taxon>
        <taxon>Neoptera</taxon>
        <taxon>Endopterygota</taxon>
        <taxon>Lepidoptera</taxon>
        <taxon>Glossata</taxon>
        <taxon>Ditrysia</taxon>
        <taxon>Papilionoidea</taxon>
        <taxon>Pieridae</taxon>
        <taxon>Dismorphiinae</taxon>
        <taxon>Leptidea</taxon>
    </lineage>
</organism>
<dbReference type="Proteomes" id="UP000324832">
    <property type="component" value="Unassembled WGS sequence"/>
</dbReference>
<accession>A0A5E4QKI4</accession>
<protein>
    <submittedName>
        <fullName evidence="2">Uncharacterized protein</fullName>
    </submittedName>
</protein>
<name>A0A5E4QKI4_9NEOP</name>
<reference evidence="2 3" key="1">
    <citation type="submission" date="2017-07" db="EMBL/GenBank/DDBJ databases">
        <authorList>
            <person name="Talla V."/>
            <person name="Backstrom N."/>
        </authorList>
    </citation>
    <scope>NUCLEOTIDE SEQUENCE [LARGE SCALE GENOMIC DNA]</scope>
</reference>
<dbReference type="AlphaFoldDB" id="A0A5E4QKI4"/>
<evidence type="ECO:0000313" key="3">
    <source>
        <dbReference type="Proteomes" id="UP000324832"/>
    </source>
</evidence>
<evidence type="ECO:0000313" key="2">
    <source>
        <dbReference type="EMBL" id="VVC98707.1"/>
    </source>
</evidence>
<keyword evidence="3" id="KW-1185">Reference proteome</keyword>
<evidence type="ECO:0000256" key="1">
    <source>
        <dbReference type="SAM" id="MobiDB-lite"/>
    </source>
</evidence>
<proteinExistence type="predicted"/>
<dbReference type="EMBL" id="FZQP02003745">
    <property type="protein sequence ID" value="VVC98707.1"/>
    <property type="molecule type" value="Genomic_DNA"/>
</dbReference>